<name>A0A167L8W0_CALVF</name>
<reference evidence="1 2" key="1">
    <citation type="journal article" date="2016" name="Mol. Biol. Evol.">
        <title>Comparative Genomics of Early-Diverging Mushroom-Forming Fungi Provides Insights into the Origins of Lignocellulose Decay Capabilities.</title>
        <authorList>
            <person name="Nagy L.G."/>
            <person name="Riley R."/>
            <person name="Tritt A."/>
            <person name="Adam C."/>
            <person name="Daum C."/>
            <person name="Floudas D."/>
            <person name="Sun H."/>
            <person name="Yadav J.S."/>
            <person name="Pangilinan J."/>
            <person name="Larsson K.H."/>
            <person name="Matsuura K."/>
            <person name="Barry K."/>
            <person name="Labutti K."/>
            <person name="Kuo R."/>
            <person name="Ohm R.A."/>
            <person name="Bhattacharya S.S."/>
            <person name="Shirouzu T."/>
            <person name="Yoshinaga Y."/>
            <person name="Martin F.M."/>
            <person name="Grigoriev I.V."/>
            <person name="Hibbett D.S."/>
        </authorList>
    </citation>
    <scope>NUCLEOTIDE SEQUENCE [LARGE SCALE GENOMIC DNA]</scope>
    <source>
        <strain evidence="1 2">TUFC12733</strain>
    </source>
</reference>
<evidence type="ECO:0000313" key="1">
    <source>
        <dbReference type="EMBL" id="KZO95448.1"/>
    </source>
</evidence>
<dbReference type="EMBL" id="KV417289">
    <property type="protein sequence ID" value="KZO95448.1"/>
    <property type="molecule type" value="Genomic_DNA"/>
</dbReference>
<dbReference type="Proteomes" id="UP000076738">
    <property type="component" value="Unassembled WGS sequence"/>
</dbReference>
<sequence>MCRHVVQTLIPLLPCQRAAEDGRQGARTHVLEIPLVLPRIRKCSHQKKAFVGTAIGYILRRCHVPRLPTSLGGSAVGSLFSHHLLLPCPSDGRTRSTEGGVILDRALCILLFEIGA</sequence>
<evidence type="ECO:0000313" key="2">
    <source>
        <dbReference type="Proteomes" id="UP000076738"/>
    </source>
</evidence>
<dbReference type="AlphaFoldDB" id="A0A167L8W0"/>
<protein>
    <submittedName>
        <fullName evidence="1">Uncharacterized protein</fullName>
    </submittedName>
</protein>
<proteinExistence type="predicted"/>
<organism evidence="1 2">
    <name type="scientific">Calocera viscosa (strain TUFC12733)</name>
    <dbReference type="NCBI Taxonomy" id="1330018"/>
    <lineage>
        <taxon>Eukaryota</taxon>
        <taxon>Fungi</taxon>
        <taxon>Dikarya</taxon>
        <taxon>Basidiomycota</taxon>
        <taxon>Agaricomycotina</taxon>
        <taxon>Dacrymycetes</taxon>
        <taxon>Dacrymycetales</taxon>
        <taxon>Dacrymycetaceae</taxon>
        <taxon>Calocera</taxon>
    </lineage>
</organism>
<keyword evidence="2" id="KW-1185">Reference proteome</keyword>
<accession>A0A167L8W0</accession>
<gene>
    <name evidence="1" type="ORF">CALVIDRAFT_171491</name>
</gene>